<sequence length="221" mass="25347">MPKKRRANGRNKPAGARGHVRFELDRTRARARTRSRLCVRAFAHIERWHDAFVCRRACDVVCDERAMSTDMKVFSSIDRRRSSESERPGSDGTRSDRSKALVGVRGLTLGHGTRDTVVLTVKRHESVKRVFCESSGALVPKDKAVRRFMVRNIVESAAIRDLQESCAFESYTLPKLYRKVYYSISAAIHSKVVRVRSREARRIRDPPKRFRASDKKDKKSA</sequence>
<evidence type="ECO:0000256" key="5">
    <source>
        <dbReference type="SAM" id="MobiDB-lite"/>
    </source>
</evidence>
<organism evidence="6">
    <name type="scientific">Ostreococcus tauri</name>
    <name type="common">Marine green alga</name>
    <dbReference type="NCBI Taxonomy" id="70448"/>
    <lineage>
        <taxon>Eukaryota</taxon>
        <taxon>Viridiplantae</taxon>
        <taxon>Chlorophyta</taxon>
        <taxon>Mamiellophyceae</taxon>
        <taxon>Mamiellales</taxon>
        <taxon>Bathycoccaceae</taxon>
        <taxon>Ostreococcus</taxon>
    </lineage>
</organism>
<dbReference type="AlphaFoldDB" id="A0A1Y5HXY7"/>
<keyword evidence="3 4" id="KW-0687">Ribonucleoprotein</keyword>
<name>A0A1Y5HXY7_OSTTA</name>
<accession>A0A1Y5HXY7</accession>
<gene>
    <name evidence="6" type="ORF">BE221DRAFT_63970</name>
</gene>
<dbReference type="eggNOG" id="KOG1768">
    <property type="taxonomic scope" value="Eukaryota"/>
</dbReference>
<dbReference type="Gene3D" id="3.30.1740.20">
    <property type="entry name" value="Ribosomal protein S26e"/>
    <property type="match status" value="1"/>
</dbReference>
<dbReference type="EMBL" id="KZ155839">
    <property type="protein sequence ID" value="OUS42129.1"/>
    <property type="molecule type" value="Genomic_DNA"/>
</dbReference>
<evidence type="ECO:0000256" key="3">
    <source>
        <dbReference type="ARBA" id="ARBA00023274"/>
    </source>
</evidence>
<keyword evidence="2 4" id="KW-0689">Ribosomal protein</keyword>
<evidence type="ECO:0000313" key="6">
    <source>
        <dbReference type="EMBL" id="OUS42129.1"/>
    </source>
</evidence>
<evidence type="ECO:0000256" key="4">
    <source>
        <dbReference type="RuleBase" id="RU363128"/>
    </source>
</evidence>
<dbReference type="GO" id="GO:0006412">
    <property type="term" value="P:translation"/>
    <property type="evidence" value="ECO:0007669"/>
    <property type="project" value="InterPro"/>
</dbReference>
<feature type="region of interest" description="Disordered" evidence="5">
    <location>
        <begin position="75"/>
        <end position="97"/>
    </location>
</feature>
<protein>
    <recommendedName>
        <fullName evidence="4">40S ribosomal protein S26</fullName>
    </recommendedName>
</protein>
<dbReference type="GO" id="GO:0022627">
    <property type="term" value="C:cytosolic small ribosomal subunit"/>
    <property type="evidence" value="ECO:0007669"/>
    <property type="project" value="TreeGrafter"/>
</dbReference>
<dbReference type="Proteomes" id="UP000195557">
    <property type="component" value="Unassembled WGS sequence"/>
</dbReference>
<feature type="region of interest" description="Disordered" evidence="5">
    <location>
        <begin position="197"/>
        <end position="221"/>
    </location>
</feature>
<reference evidence="6" key="1">
    <citation type="submission" date="2017-04" db="EMBL/GenBank/DDBJ databases">
        <title>Population genomics of picophytoplankton unveils novel chromosome hypervariability.</title>
        <authorList>
            <consortium name="DOE Joint Genome Institute"/>
            <person name="Blanc-Mathieu R."/>
            <person name="Krasovec M."/>
            <person name="Hebrard M."/>
            <person name="Yau S."/>
            <person name="Desgranges E."/>
            <person name="Martin J."/>
            <person name="Schackwitz W."/>
            <person name="Kuo A."/>
            <person name="Salin G."/>
            <person name="Donnadieu C."/>
            <person name="Desdevises Y."/>
            <person name="Sanchez-Ferandin S."/>
            <person name="Moreau H."/>
            <person name="Rivals E."/>
            <person name="Grigoriev I.V."/>
            <person name="Grimsley N."/>
            <person name="Eyre-Walker A."/>
            <person name="Piganeau G."/>
        </authorList>
    </citation>
    <scope>NUCLEOTIDE SEQUENCE [LARGE SCALE GENOMIC DNA]</scope>
    <source>
        <strain evidence="6">RCC 1115</strain>
    </source>
</reference>
<dbReference type="Pfam" id="PF01283">
    <property type="entry name" value="Ribosomal_S26e"/>
    <property type="match status" value="1"/>
</dbReference>
<evidence type="ECO:0000256" key="2">
    <source>
        <dbReference type="ARBA" id="ARBA00022980"/>
    </source>
</evidence>
<dbReference type="InterPro" id="IPR038551">
    <property type="entry name" value="Ribosomal_eS26_sf"/>
</dbReference>
<dbReference type="InterPro" id="IPR000892">
    <property type="entry name" value="Ribosomal_eS26"/>
</dbReference>
<evidence type="ECO:0000256" key="1">
    <source>
        <dbReference type="ARBA" id="ARBA00008596"/>
    </source>
</evidence>
<feature type="compositionally biased region" description="Basic and acidic residues" evidence="5">
    <location>
        <begin position="77"/>
        <end position="97"/>
    </location>
</feature>
<dbReference type="PANTHER" id="PTHR12538">
    <property type="entry name" value="40S RIBOSOMAL PROTEIN S26"/>
    <property type="match status" value="1"/>
</dbReference>
<dbReference type="GO" id="GO:0003735">
    <property type="term" value="F:structural constituent of ribosome"/>
    <property type="evidence" value="ECO:0007669"/>
    <property type="project" value="InterPro"/>
</dbReference>
<proteinExistence type="inferred from homology"/>
<comment type="similarity">
    <text evidence="1 4">Belongs to the eukaryotic ribosomal protein eS26 family.</text>
</comment>
<dbReference type="PANTHER" id="PTHR12538:SF0">
    <property type="entry name" value="40S RIBOSOMAL PROTEIN S26"/>
    <property type="match status" value="1"/>
</dbReference>
<dbReference type="GO" id="GO:0003729">
    <property type="term" value="F:mRNA binding"/>
    <property type="evidence" value="ECO:0007669"/>
    <property type="project" value="TreeGrafter"/>
</dbReference>